<reference evidence="1" key="1">
    <citation type="journal article" date="2023" name="Mol. Phylogenet. Evol.">
        <title>Genome-scale phylogeny and comparative genomics of the fungal order Sordariales.</title>
        <authorList>
            <person name="Hensen N."/>
            <person name="Bonometti L."/>
            <person name="Westerberg I."/>
            <person name="Brannstrom I.O."/>
            <person name="Guillou S."/>
            <person name="Cros-Aarteil S."/>
            <person name="Calhoun S."/>
            <person name="Haridas S."/>
            <person name="Kuo A."/>
            <person name="Mondo S."/>
            <person name="Pangilinan J."/>
            <person name="Riley R."/>
            <person name="LaButti K."/>
            <person name="Andreopoulos B."/>
            <person name="Lipzen A."/>
            <person name="Chen C."/>
            <person name="Yan M."/>
            <person name="Daum C."/>
            <person name="Ng V."/>
            <person name="Clum A."/>
            <person name="Steindorff A."/>
            <person name="Ohm R.A."/>
            <person name="Martin F."/>
            <person name="Silar P."/>
            <person name="Natvig D.O."/>
            <person name="Lalanne C."/>
            <person name="Gautier V."/>
            <person name="Ament-Velasquez S.L."/>
            <person name="Kruys A."/>
            <person name="Hutchinson M.I."/>
            <person name="Powell A.J."/>
            <person name="Barry K."/>
            <person name="Miller A.N."/>
            <person name="Grigoriev I.V."/>
            <person name="Debuchy R."/>
            <person name="Gladieux P."/>
            <person name="Hiltunen Thoren M."/>
            <person name="Johannesson H."/>
        </authorList>
    </citation>
    <scope>NUCLEOTIDE SEQUENCE</scope>
    <source>
        <strain evidence="1">PSN324</strain>
    </source>
</reference>
<protein>
    <submittedName>
        <fullName evidence="1">Uncharacterized protein</fullName>
    </submittedName>
</protein>
<sequence>MDPKDKFSFCEDGDRPWINKYPKNAKFRPSDQVYVCVPGTTTREGPYKVAAVKPEKGLYKLNIPMKGDSWLTEKELELYDDFE</sequence>
<name>A0AAV9HBZ0_9PEZI</name>
<comment type="caution">
    <text evidence="1">The sequence shown here is derived from an EMBL/GenBank/DDBJ whole genome shotgun (WGS) entry which is preliminary data.</text>
</comment>
<organism evidence="1 2">
    <name type="scientific">Cladorrhinum samala</name>
    <dbReference type="NCBI Taxonomy" id="585594"/>
    <lineage>
        <taxon>Eukaryota</taxon>
        <taxon>Fungi</taxon>
        <taxon>Dikarya</taxon>
        <taxon>Ascomycota</taxon>
        <taxon>Pezizomycotina</taxon>
        <taxon>Sordariomycetes</taxon>
        <taxon>Sordariomycetidae</taxon>
        <taxon>Sordariales</taxon>
        <taxon>Podosporaceae</taxon>
        <taxon>Cladorrhinum</taxon>
    </lineage>
</organism>
<dbReference type="Proteomes" id="UP001321749">
    <property type="component" value="Unassembled WGS sequence"/>
</dbReference>
<dbReference type="EMBL" id="MU865112">
    <property type="protein sequence ID" value="KAK4457494.1"/>
    <property type="molecule type" value="Genomic_DNA"/>
</dbReference>
<evidence type="ECO:0000313" key="2">
    <source>
        <dbReference type="Proteomes" id="UP001321749"/>
    </source>
</evidence>
<proteinExistence type="predicted"/>
<gene>
    <name evidence="1" type="ORF">QBC42DRAFT_278995</name>
</gene>
<reference evidence="1" key="2">
    <citation type="submission" date="2023-06" db="EMBL/GenBank/DDBJ databases">
        <authorList>
            <consortium name="Lawrence Berkeley National Laboratory"/>
            <person name="Mondo S.J."/>
            <person name="Hensen N."/>
            <person name="Bonometti L."/>
            <person name="Westerberg I."/>
            <person name="Brannstrom I.O."/>
            <person name="Guillou S."/>
            <person name="Cros-Aarteil S."/>
            <person name="Calhoun S."/>
            <person name="Haridas S."/>
            <person name="Kuo A."/>
            <person name="Pangilinan J."/>
            <person name="Riley R."/>
            <person name="Labutti K."/>
            <person name="Andreopoulos B."/>
            <person name="Lipzen A."/>
            <person name="Chen C."/>
            <person name="Yanf M."/>
            <person name="Daum C."/>
            <person name="Ng V."/>
            <person name="Clum A."/>
            <person name="Steindorff A."/>
            <person name="Ohm R."/>
            <person name="Martin F."/>
            <person name="Silar P."/>
            <person name="Natvig D."/>
            <person name="Lalanne C."/>
            <person name="Gautier V."/>
            <person name="Ament-Velasquez S.L."/>
            <person name="Kruys A."/>
            <person name="Hutchinson M.I."/>
            <person name="Powell A.J."/>
            <person name="Barry K."/>
            <person name="Miller A.N."/>
            <person name="Grigoriev I.V."/>
            <person name="Debuchy R."/>
            <person name="Gladieux P."/>
            <person name="Thoren M.H."/>
            <person name="Johannesson H."/>
        </authorList>
    </citation>
    <scope>NUCLEOTIDE SEQUENCE</scope>
    <source>
        <strain evidence="1">PSN324</strain>
    </source>
</reference>
<keyword evidence="2" id="KW-1185">Reference proteome</keyword>
<evidence type="ECO:0000313" key="1">
    <source>
        <dbReference type="EMBL" id="KAK4457494.1"/>
    </source>
</evidence>
<accession>A0AAV9HBZ0</accession>
<dbReference type="AlphaFoldDB" id="A0AAV9HBZ0"/>